<gene>
    <name evidence="1" type="ORF">LCGC14_2496660</name>
</gene>
<reference evidence="1" key="1">
    <citation type="journal article" date="2015" name="Nature">
        <title>Complex archaea that bridge the gap between prokaryotes and eukaryotes.</title>
        <authorList>
            <person name="Spang A."/>
            <person name="Saw J.H."/>
            <person name="Jorgensen S.L."/>
            <person name="Zaremba-Niedzwiedzka K."/>
            <person name="Martijn J."/>
            <person name="Lind A.E."/>
            <person name="van Eijk R."/>
            <person name="Schleper C."/>
            <person name="Guy L."/>
            <person name="Ettema T.J."/>
        </authorList>
    </citation>
    <scope>NUCLEOTIDE SEQUENCE</scope>
</reference>
<dbReference type="AlphaFoldDB" id="A0A0F9B338"/>
<proteinExistence type="predicted"/>
<evidence type="ECO:0000313" key="1">
    <source>
        <dbReference type="EMBL" id="KKL16334.1"/>
    </source>
</evidence>
<protein>
    <submittedName>
        <fullName evidence="1">Uncharacterized protein</fullName>
    </submittedName>
</protein>
<accession>A0A0F9B338</accession>
<comment type="caution">
    <text evidence="1">The sequence shown here is derived from an EMBL/GenBank/DDBJ whole genome shotgun (WGS) entry which is preliminary data.</text>
</comment>
<organism evidence="1">
    <name type="scientific">marine sediment metagenome</name>
    <dbReference type="NCBI Taxonomy" id="412755"/>
    <lineage>
        <taxon>unclassified sequences</taxon>
        <taxon>metagenomes</taxon>
        <taxon>ecological metagenomes</taxon>
    </lineage>
</organism>
<dbReference type="EMBL" id="LAZR01039706">
    <property type="protein sequence ID" value="KKL16334.1"/>
    <property type="molecule type" value="Genomic_DNA"/>
</dbReference>
<sequence length="28" mass="3161">MVCKHMLLLGIAHTVQRVAHLSFVQCQP</sequence>
<feature type="non-terminal residue" evidence="1">
    <location>
        <position position="28"/>
    </location>
</feature>
<name>A0A0F9B338_9ZZZZ</name>